<gene>
    <name evidence="1" type="ORF">SERLADRAFT_471327</name>
</gene>
<name>F8P126_SERL9</name>
<evidence type="ECO:0000313" key="1">
    <source>
        <dbReference type="EMBL" id="EGO22857.1"/>
    </source>
</evidence>
<accession>F8P126</accession>
<dbReference type="GeneID" id="18819918"/>
<dbReference type="EMBL" id="GL945436">
    <property type="protein sequence ID" value="EGO22857.1"/>
    <property type="molecule type" value="Genomic_DNA"/>
</dbReference>
<dbReference type="Proteomes" id="UP000008064">
    <property type="component" value="Unassembled WGS sequence"/>
</dbReference>
<proteinExistence type="predicted"/>
<sequence length="52" mass="5940">MGEEWMKTSADSPEKGCRVAWAREETERARCVWQISLIAKCKSLKVTGHMTI</sequence>
<dbReference type="AlphaFoldDB" id="F8P126"/>
<dbReference type="RefSeq" id="XP_007320097.1">
    <property type="nucleotide sequence ID" value="XM_007320035.1"/>
</dbReference>
<dbReference type="HOGENOM" id="CLU_3088736_0_0_1"/>
<protein>
    <submittedName>
        <fullName evidence="1">Uncharacterized protein</fullName>
    </submittedName>
</protein>
<organism>
    <name type="scientific">Serpula lacrymans var. lacrymans (strain S7.9)</name>
    <name type="common">Dry rot fungus</name>
    <dbReference type="NCBI Taxonomy" id="578457"/>
    <lineage>
        <taxon>Eukaryota</taxon>
        <taxon>Fungi</taxon>
        <taxon>Dikarya</taxon>
        <taxon>Basidiomycota</taxon>
        <taxon>Agaricomycotina</taxon>
        <taxon>Agaricomycetes</taxon>
        <taxon>Agaricomycetidae</taxon>
        <taxon>Boletales</taxon>
        <taxon>Coniophorineae</taxon>
        <taxon>Serpulaceae</taxon>
        <taxon>Serpula</taxon>
    </lineage>
</organism>
<reference evidence="1" key="1">
    <citation type="submission" date="2011-04" db="EMBL/GenBank/DDBJ databases">
        <title>Evolution of plant cell wall degrading machinery underlies the functional diversity of forest fungi.</title>
        <authorList>
            <consortium name="US DOE Joint Genome Institute (JGI-PGF)"/>
            <person name="Eastwood D.C."/>
            <person name="Floudas D."/>
            <person name="Binder M."/>
            <person name="Majcherczyk A."/>
            <person name="Schneider P."/>
            <person name="Aerts A."/>
            <person name="Asiegbu F.O."/>
            <person name="Baker S.E."/>
            <person name="Barry K."/>
            <person name="Bendiksby M."/>
            <person name="Blumentritt M."/>
            <person name="Coutinho P.M."/>
            <person name="Cullen D."/>
            <person name="Cullen D."/>
            <person name="Gathman A."/>
            <person name="Goodell B."/>
            <person name="Henrissat B."/>
            <person name="Ihrmark K."/>
            <person name="Kauserud H."/>
            <person name="Kohler A."/>
            <person name="LaButti K."/>
            <person name="Lapidus A."/>
            <person name="Lavin J.L."/>
            <person name="Lee Y.-H."/>
            <person name="Lindquist E."/>
            <person name="Lilly W."/>
            <person name="Lucas S."/>
            <person name="Morin E."/>
            <person name="Murat C."/>
            <person name="Oguiza J.A."/>
            <person name="Park J."/>
            <person name="Pisabarro A.G."/>
            <person name="Riley R."/>
            <person name="Rosling A."/>
            <person name="Salamov A."/>
            <person name="Schmidt O."/>
            <person name="Schmutz J."/>
            <person name="Skrede I."/>
            <person name="Stenlid J."/>
            <person name="Wiebenga A."/>
            <person name="Xie X."/>
            <person name="Kues U."/>
            <person name="Hibbett D.S."/>
            <person name="Hoffmeister D."/>
            <person name="Hogberg N."/>
            <person name="Martin F."/>
            <person name="Grigoriev I.V."/>
            <person name="Watkinson S.C."/>
        </authorList>
    </citation>
    <scope>NUCLEOTIDE SEQUENCE</scope>
    <source>
        <strain evidence="1">S7.9</strain>
    </source>
</reference>
<dbReference type="KEGG" id="sla:SERLADRAFT_471327"/>